<dbReference type="Pfam" id="PF12770">
    <property type="entry name" value="CHAT"/>
    <property type="match status" value="1"/>
</dbReference>
<dbReference type="PANTHER" id="PTHR19959">
    <property type="entry name" value="KINESIN LIGHT CHAIN"/>
    <property type="match status" value="1"/>
</dbReference>
<evidence type="ECO:0000313" key="4">
    <source>
        <dbReference type="Proteomes" id="UP000054007"/>
    </source>
</evidence>
<organism evidence="3 4">
    <name type="scientific">Cylindrobasidium torrendii FP15055 ss-10</name>
    <dbReference type="NCBI Taxonomy" id="1314674"/>
    <lineage>
        <taxon>Eukaryota</taxon>
        <taxon>Fungi</taxon>
        <taxon>Dikarya</taxon>
        <taxon>Basidiomycota</taxon>
        <taxon>Agaricomycotina</taxon>
        <taxon>Agaricomycetes</taxon>
        <taxon>Agaricomycetidae</taxon>
        <taxon>Agaricales</taxon>
        <taxon>Marasmiineae</taxon>
        <taxon>Physalacriaceae</taxon>
        <taxon>Cylindrobasidium</taxon>
    </lineage>
</organism>
<dbReference type="PANTHER" id="PTHR19959:SF119">
    <property type="entry name" value="FUNGAL LIPASE-LIKE DOMAIN-CONTAINING PROTEIN"/>
    <property type="match status" value="1"/>
</dbReference>
<dbReference type="STRING" id="1314674.A0A0D7BD38"/>
<gene>
    <name evidence="3" type="ORF">CYLTODRAFT_266675</name>
</gene>
<dbReference type="Proteomes" id="UP000054007">
    <property type="component" value="Unassembled WGS sequence"/>
</dbReference>
<dbReference type="OrthoDB" id="9991317at2759"/>
<dbReference type="SUPFAM" id="SSF81901">
    <property type="entry name" value="HCP-like"/>
    <property type="match status" value="1"/>
</dbReference>
<evidence type="ECO:0000256" key="1">
    <source>
        <dbReference type="SAM" id="MobiDB-lite"/>
    </source>
</evidence>
<protein>
    <recommendedName>
        <fullName evidence="2">CHAT domain-containing protein</fullName>
    </recommendedName>
</protein>
<dbReference type="Gene3D" id="1.25.40.10">
    <property type="entry name" value="Tetratricopeptide repeat domain"/>
    <property type="match status" value="6"/>
</dbReference>
<dbReference type="InterPro" id="IPR024983">
    <property type="entry name" value="CHAT_dom"/>
</dbReference>
<accession>A0A0D7BD38</accession>
<name>A0A0D7BD38_9AGAR</name>
<dbReference type="SUPFAM" id="SSF48452">
    <property type="entry name" value="TPR-like"/>
    <property type="match status" value="2"/>
</dbReference>
<reference evidence="3 4" key="1">
    <citation type="journal article" date="2015" name="Fungal Genet. Biol.">
        <title>Evolution of novel wood decay mechanisms in Agaricales revealed by the genome sequences of Fistulina hepatica and Cylindrobasidium torrendii.</title>
        <authorList>
            <person name="Floudas D."/>
            <person name="Held B.W."/>
            <person name="Riley R."/>
            <person name="Nagy L.G."/>
            <person name="Koehler G."/>
            <person name="Ransdell A.S."/>
            <person name="Younus H."/>
            <person name="Chow J."/>
            <person name="Chiniquy J."/>
            <person name="Lipzen A."/>
            <person name="Tritt A."/>
            <person name="Sun H."/>
            <person name="Haridas S."/>
            <person name="LaButti K."/>
            <person name="Ohm R.A."/>
            <person name="Kues U."/>
            <person name="Blanchette R.A."/>
            <person name="Grigoriev I.V."/>
            <person name="Minto R.E."/>
            <person name="Hibbett D.S."/>
        </authorList>
    </citation>
    <scope>NUCLEOTIDE SEQUENCE [LARGE SCALE GENOMIC DNA]</scope>
    <source>
        <strain evidence="3 4">FP15055 ss-10</strain>
    </source>
</reference>
<feature type="region of interest" description="Disordered" evidence="1">
    <location>
        <begin position="31"/>
        <end position="56"/>
    </location>
</feature>
<dbReference type="InterPro" id="IPR011990">
    <property type="entry name" value="TPR-like_helical_dom_sf"/>
</dbReference>
<dbReference type="EMBL" id="KN880508">
    <property type="protein sequence ID" value="KIY68155.1"/>
    <property type="molecule type" value="Genomic_DNA"/>
</dbReference>
<proteinExistence type="predicted"/>
<sequence length="2080" mass="231277">MNSDSVDADLAAIEYKVLSYTLLKSIEEYYERQSDDPVPARENLSDSDLERRMGQKNTELGSRMTSFFESQVDDMARGLLRRAQEKEKESMLDDDPNSVSLVTAYAKMLFDRFEATGSREDLERSIKVARRALRLSPPDGLMAVPLLDHIGTGLLRRAERFGISNGIEEAVRLYQSAVERAEKDNPFMLPYLFSNFGNAYRLRFDQSGGNPEDLEKAVTLHQRAVELIERPHPTGLFCLSRSLHRRFKVFGDIVDLDNAIRAHRQAMDIMPTSGAPDLAHRLDALQALHHDRFNHCGHVQDIDAAIEASQRAADLTTPGDPDYPQRLDSVGTLLSERFMRFGGLEYLEEAVSAHERAAEHSPIGGPHPAERLTDLSHSLRSRFRETQRLEDIDKALYVQKRAVALTSDDHPYLPLFLHNLGDCYCTRFKKSGELGDLVGWVSAQQRVVDITPVGAPDLPVHLNDLVAALMAHFRNTQRLEDIDKALALQKRVVAVASDDHPRFPTFLQNLGVCYRERYERGGELGDLKEAISALQRTVDLTPVGNFKLPWLLHDLSAALRSLFEKTQRLEDIDKALSMQKRAMALASDEHPNFKLMLQSLGMSFWHRFEKSRERADLEGCISARQLIVDLTPVGALDRPARLTDLGACFWARIRYTDSLDDIERGIILLRQAVDLTPRDHEDLSRSLVILADLLQHRFERIGDLPDIHETIAMRQRAVELTAARNPAWLRECLCALGAALDKRFGRTGDITDIEDAVAALKRAIELTPEGDPSLPGCLVNYGNARREQYKHTRSLECLEDAVAAHSKAADLAPESEYQLPVLLDNLGQSLVARFRETRAKADIERAIAIQRRAVELMSGNYSREGAVMRLVSLAGSYGEHMLQWCASELPTSISPSDLREVWSDFGELLNVLARAAFTKGSPSDSLSAARQLVTLASECPFVELQKPILDVHDHILKILIPEVAWVGHALPRRYEEMSKVKDAVGMAVAAALEFGETTLALEWFEGGRAIVWSQVQNLRAPNDELFYLYPELAKNLAQVAADLERAARREELVDSPHFEGDMHMRELEERAVSHRRLATRYKALLDEIRELPGFNSFLSPRGTEELKTAAHDTFVVCINVHWTSCSALLLSQQEASTGNAVHHVPLPDLSFEDCARWKSSLDAQRRCGGRQARAGHQSPFDLGADIVCLLGEMWNWVVKPVLDAIEGIGIPGEGLHRITWCTSDDLSFLPLHAAGLYDSGDDTTKAFNRIVSSYTPTLSSILPRGGPGTGAGGNGAGKIAVVIQPNSPLASPTKPALGGTINEAANIRAHIPANDFTLLEGAAGTVSSVLDAMQHHPWVHLACHGVQNAAEPLESALLLHDDHLTLSKLMETKLPHAELAFLSACETAMGDNNVPNEAVHLAAGMLAAGYKTVVGTLWSIGDYEAPLVADVFYGTLLQELKMTGKLDTAYALHKAVEALRKKMGEREFVRWMPFVHYGLRDPSTRMSKGDGQLMSMEPELTRRLDDMVEDLIRPKDMATEPENIDSDLARQLDEMATDLENMSNGNPFRGPIVVAYSEALLDRRPAVPEKKEDLECSIETFRLALKLSGPDGTMHAVLPDEIGIRLVVRAWNFSPSDNMDEAIDLLHEAAKWREEDDPFLPDCLSHLGYAFCLRFYQFGNREDINKSVTAHQQAVELSESHPSHLNFLAGYGNSLYSRFEGVDNIGDIADLNNAIRALRHVVEFMTPGDQLLPQQLSCLERSLRARFIHSGHAQDIDSAIEAGQRAADLTTRSHPDYLPRLDSIVTCFHRRFTLLGDLESLEMALSIQERAIRLTPVEDPAFPLRMYMNGRSASLRLHLKQTQRMEDIDRVLAVQQGAVDLALGNVARKPAEMASVTQQPGSGPDLTGSFENLGVCLMARFGETNMLDDLDRAIAFRRRALELTPDDHPRKIAMLRTLGESYLERLEEKMRLGTFPHINDPDLEGIAGALHRAAFTNGSPTESLRAARLLARVIVDAAPGLRTRTSDLCVNVHARILVLLSEIGWVGHALSQRSEEMSNVEDEVGRAVAIALEAGRDTLALECRTCHCLEPGPKPPRAIQ</sequence>
<evidence type="ECO:0000313" key="3">
    <source>
        <dbReference type="EMBL" id="KIY68155.1"/>
    </source>
</evidence>
<feature type="domain" description="CHAT" evidence="2">
    <location>
        <begin position="1190"/>
        <end position="1478"/>
    </location>
</feature>
<keyword evidence="4" id="KW-1185">Reference proteome</keyword>
<evidence type="ECO:0000259" key="2">
    <source>
        <dbReference type="Pfam" id="PF12770"/>
    </source>
</evidence>